<evidence type="ECO:0000313" key="3">
    <source>
        <dbReference type="Proteomes" id="UP001597459"/>
    </source>
</evidence>
<accession>A0ABW5NBM0</accession>
<name>A0ABW5NBM0_9FLAO</name>
<dbReference type="Proteomes" id="UP001597459">
    <property type="component" value="Unassembled WGS sequence"/>
</dbReference>
<organism evidence="2 3">
    <name type="scientific">Aquimarina hainanensis</name>
    <dbReference type="NCBI Taxonomy" id="1578017"/>
    <lineage>
        <taxon>Bacteria</taxon>
        <taxon>Pseudomonadati</taxon>
        <taxon>Bacteroidota</taxon>
        <taxon>Flavobacteriia</taxon>
        <taxon>Flavobacteriales</taxon>
        <taxon>Flavobacteriaceae</taxon>
        <taxon>Aquimarina</taxon>
    </lineage>
</organism>
<keyword evidence="3" id="KW-1185">Reference proteome</keyword>
<evidence type="ECO:0000313" key="2">
    <source>
        <dbReference type="EMBL" id="MFD2591825.1"/>
    </source>
</evidence>
<reference evidence="3" key="1">
    <citation type="journal article" date="2019" name="Int. J. Syst. Evol. Microbiol.">
        <title>The Global Catalogue of Microorganisms (GCM) 10K type strain sequencing project: providing services to taxonomists for standard genome sequencing and annotation.</title>
        <authorList>
            <consortium name="The Broad Institute Genomics Platform"/>
            <consortium name="The Broad Institute Genome Sequencing Center for Infectious Disease"/>
            <person name="Wu L."/>
            <person name="Ma J."/>
        </authorList>
    </citation>
    <scope>NUCLEOTIDE SEQUENCE [LARGE SCALE GENOMIC DNA]</scope>
    <source>
        <strain evidence="3">KCTC 42423</strain>
    </source>
</reference>
<evidence type="ECO:0000256" key="1">
    <source>
        <dbReference type="SAM" id="Phobius"/>
    </source>
</evidence>
<proteinExistence type="predicted"/>
<protein>
    <submittedName>
        <fullName evidence="2">Uncharacterized protein</fullName>
    </submittedName>
</protein>
<gene>
    <name evidence="2" type="ORF">ACFSTE_13390</name>
</gene>
<comment type="caution">
    <text evidence="2">The sequence shown here is derived from an EMBL/GenBank/DDBJ whole genome shotgun (WGS) entry which is preliminary data.</text>
</comment>
<dbReference type="RefSeq" id="WP_176027702.1">
    <property type="nucleotide sequence ID" value="NZ_JBHSJV010000001.1"/>
</dbReference>
<feature type="transmembrane region" description="Helical" evidence="1">
    <location>
        <begin position="20"/>
        <end position="39"/>
    </location>
</feature>
<dbReference type="EMBL" id="JBHULX010000027">
    <property type="protein sequence ID" value="MFD2591825.1"/>
    <property type="molecule type" value="Genomic_DNA"/>
</dbReference>
<keyword evidence="1" id="KW-0812">Transmembrane</keyword>
<keyword evidence="1" id="KW-0472">Membrane</keyword>
<sequence length="122" mass="13849">MSGLSKYSNYRVPASSLLESVIAITIIATCLLIAIRLYVQVLNSSPSAVELKMRLAVDKAYIELQETQDWEEGMITQPSFRIAKRILPYGETGVRQVVFTVLKDQDTVQVYNYLIEMDDEQL</sequence>
<keyword evidence="1" id="KW-1133">Transmembrane helix</keyword>